<organism evidence="1 2">
    <name type="scientific">Coccidioides immitis H538.4</name>
    <dbReference type="NCBI Taxonomy" id="396776"/>
    <lineage>
        <taxon>Eukaryota</taxon>
        <taxon>Fungi</taxon>
        <taxon>Dikarya</taxon>
        <taxon>Ascomycota</taxon>
        <taxon>Pezizomycotina</taxon>
        <taxon>Eurotiomycetes</taxon>
        <taxon>Eurotiomycetidae</taxon>
        <taxon>Onygenales</taxon>
        <taxon>Onygenaceae</taxon>
        <taxon>Coccidioides</taxon>
    </lineage>
</organism>
<sequence length="115" mass="12788">MAEPYRSPPAKQMRRMKTYGLSVRRDRELTHRQVASEPDFVLSCNLAGAVSEARVNLPFIERLDNFSRQKLLPTTNLGALSSTTKKATVIQRQPVVDNSHAPLPLIPPSPTASLH</sequence>
<name>A0A0J8S006_COCIT</name>
<protein>
    <submittedName>
        <fullName evidence="1">Uncharacterized protein</fullName>
    </submittedName>
</protein>
<dbReference type="VEuPathDB" id="FungiDB:CIHG_07756"/>
<dbReference type="EMBL" id="DS017015">
    <property type="protein sequence ID" value="KMU89724.1"/>
    <property type="molecule type" value="Genomic_DNA"/>
</dbReference>
<evidence type="ECO:0000313" key="2">
    <source>
        <dbReference type="Proteomes" id="UP000054563"/>
    </source>
</evidence>
<dbReference type="AlphaFoldDB" id="A0A0J8S006"/>
<dbReference type="Proteomes" id="UP000054563">
    <property type="component" value="Unassembled WGS sequence"/>
</dbReference>
<gene>
    <name evidence="1" type="ORF">CIHG_07756</name>
</gene>
<proteinExistence type="predicted"/>
<reference evidence="2" key="1">
    <citation type="journal article" date="2010" name="Genome Res.">
        <title>Population genomic sequencing of Coccidioides fungi reveals recent hybridization and transposon control.</title>
        <authorList>
            <person name="Neafsey D.E."/>
            <person name="Barker B.M."/>
            <person name="Sharpton T.J."/>
            <person name="Stajich J.E."/>
            <person name="Park D.J."/>
            <person name="Whiston E."/>
            <person name="Hung C.-Y."/>
            <person name="McMahan C."/>
            <person name="White J."/>
            <person name="Sykes S."/>
            <person name="Heiman D."/>
            <person name="Young S."/>
            <person name="Zeng Q."/>
            <person name="Abouelleil A."/>
            <person name="Aftuck L."/>
            <person name="Bessette D."/>
            <person name="Brown A."/>
            <person name="FitzGerald M."/>
            <person name="Lui A."/>
            <person name="Macdonald J.P."/>
            <person name="Priest M."/>
            <person name="Orbach M.J."/>
            <person name="Galgiani J.N."/>
            <person name="Kirkland T.N."/>
            <person name="Cole G.T."/>
            <person name="Birren B.W."/>
            <person name="Henn M.R."/>
            <person name="Taylor J.W."/>
            <person name="Rounsley S.D."/>
        </authorList>
    </citation>
    <scope>NUCLEOTIDE SEQUENCE [LARGE SCALE GENOMIC DNA]</scope>
    <source>
        <strain evidence="2">H538.4</strain>
    </source>
</reference>
<accession>A0A0J8S006</accession>
<evidence type="ECO:0000313" key="1">
    <source>
        <dbReference type="EMBL" id="KMU89724.1"/>
    </source>
</evidence>